<evidence type="ECO:0000313" key="2">
    <source>
        <dbReference type="Proteomes" id="UP000515312"/>
    </source>
</evidence>
<keyword evidence="2" id="KW-1185">Reference proteome</keyword>
<dbReference type="EMBL" id="CP060394">
    <property type="protein sequence ID" value="QNI35224.1"/>
    <property type="molecule type" value="Genomic_DNA"/>
</dbReference>
<name>A0A7G8BRQ4_9BACT</name>
<dbReference type="Proteomes" id="UP000515312">
    <property type="component" value="Chromosome"/>
</dbReference>
<sequence length="72" mass="7385">MFFASTVGNTTTLQGNEVVVKIGRLATGTEQSVSSPVVVSSESRVRIEASASVTSATALPSFTNSVTSVVVH</sequence>
<dbReference type="RefSeq" id="WP_186747937.1">
    <property type="nucleotide sequence ID" value="NZ_CP060394.1"/>
</dbReference>
<protein>
    <submittedName>
        <fullName evidence="1">Uncharacterized protein</fullName>
    </submittedName>
</protein>
<reference evidence="1 2" key="1">
    <citation type="submission" date="2020-08" db="EMBL/GenBank/DDBJ databases">
        <title>Edaphobacter telluris sp. nov. and Acidobacterium dinghuensis sp. nov., two acidobacteria isolated from forest soil.</title>
        <authorList>
            <person name="Fu J."/>
            <person name="Qiu L."/>
        </authorList>
    </citation>
    <scope>NUCLEOTIDE SEQUENCE [LARGE SCALE GENOMIC DNA]</scope>
    <source>
        <strain evidence="1">4Y35</strain>
    </source>
</reference>
<organism evidence="1 2">
    <name type="scientific">Alloacidobacterium dinghuense</name>
    <dbReference type="NCBI Taxonomy" id="2763107"/>
    <lineage>
        <taxon>Bacteria</taxon>
        <taxon>Pseudomonadati</taxon>
        <taxon>Acidobacteriota</taxon>
        <taxon>Terriglobia</taxon>
        <taxon>Terriglobales</taxon>
        <taxon>Acidobacteriaceae</taxon>
        <taxon>Alloacidobacterium</taxon>
    </lineage>
</organism>
<dbReference type="AlphaFoldDB" id="A0A7G8BRQ4"/>
<dbReference type="KEGG" id="adin:H7849_08135"/>
<proteinExistence type="predicted"/>
<accession>A0A7G8BRQ4</accession>
<evidence type="ECO:0000313" key="1">
    <source>
        <dbReference type="EMBL" id="QNI35224.1"/>
    </source>
</evidence>
<gene>
    <name evidence="1" type="ORF">H7849_08135</name>
</gene>